<organism evidence="1 2">
    <name type="scientific">Geopseudomonas sagittaria</name>
    <dbReference type="NCBI Taxonomy" id="1135990"/>
    <lineage>
        <taxon>Bacteria</taxon>
        <taxon>Pseudomonadati</taxon>
        <taxon>Pseudomonadota</taxon>
        <taxon>Gammaproteobacteria</taxon>
        <taxon>Pseudomonadales</taxon>
        <taxon>Pseudomonadaceae</taxon>
        <taxon>Geopseudomonas</taxon>
    </lineage>
</organism>
<dbReference type="AlphaFoldDB" id="A0A1I5XHR5"/>
<sequence>MTRVLLCLLLGLASGLTQALELRHWQRLPLAVPLVIGQERVIFVDRAVRVGLPAALAGKLRVQSSGGALYLLASEAITPTRLQLQLTDSGEVLLLDIAAEPGNQALEPLRIVLPKAAPDPVDTAPVAGTTPTPIPVALLRYAAQQLYAPLRTVEPLPGVRPASLRLRGELATLMPTDPVTATPLVAWRLDDYWVTAVQLRNRTADVVTLDPRRLQARLYGTSFQHGNLGPHGTPEDTTVAYLLTRGGGLEQALIAPQPKALEADDER</sequence>
<dbReference type="OrthoDB" id="7064293at2"/>
<accession>A0A1I5XHR5</accession>
<gene>
    <name evidence="1" type="ORF">SAMN05216229_11659</name>
</gene>
<dbReference type="NCBIfam" id="TIGR03749">
    <property type="entry name" value="conj_TIGR03749"/>
    <property type="match status" value="1"/>
</dbReference>
<name>A0A1I5XHR5_9GAMM</name>
<keyword evidence="2" id="KW-1185">Reference proteome</keyword>
<dbReference type="RefSeq" id="WP_092433793.1">
    <property type="nucleotide sequence ID" value="NZ_FOXM01000016.1"/>
</dbReference>
<protein>
    <submittedName>
        <fullName evidence="1">Integrating conjugative element protein, PFL_4704 family</fullName>
    </submittedName>
</protein>
<dbReference type="Pfam" id="PF11920">
    <property type="entry name" value="DUF3438"/>
    <property type="match status" value="1"/>
</dbReference>
<reference evidence="2" key="1">
    <citation type="submission" date="2016-10" db="EMBL/GenBank/DDBJ databases">
        <authorList>
            <person name="Varghese N."/>
            <person name="Submissions S."/>
        </authorList>
    </citation>
    <scope>NUCLEOTIDE SEQUENCE [LARGE SCALE GENOMIC DNA]</scope>
    <source>
        <strain evidence="2">JCM 18195</strain>
    </source>
</reference>
<dbReference type="InterPro" id="IPR021844">
    <property type="entry name" value="Integr_conj_element_PFL4704"/>
</dbReference>
<proteinExistence type="predicted"/>
<dbReference type="Proteomes" id="UP000243084">
    <property type="component" value="Unassembled WGS sequence"/>
</dbReference>
<dbReference type="EMBL" id="FOXM01000016">
    <property type="protein sequence ID" value="SFQ31197.1"/>
    <property type="molecule type" value="Genomic_DNA"/>
</dbReference>
<evidence type="ECO:0000313" key="1">
    <source>
        <dbReference type="EMBL" id="SFQ31197.1"/>
    </source>
</evidence>
<evidence type="ECO:0000313" key="2">
    <source>
        <dbReference type="Proteomes" id="UP000243084"/>
    </source>
</evidence>